<dbReference type="AlphaFoldDB" id="A0A1H8QIP5"/>
<name>A0A1H8QIP5_9PROT</name>
<protein>
    <submittedName>
        <fullName evidence="1">Uncharacterized protein</fullName>
    </submittedName>
</protein>
<organism evidence="1 2">
    <name type="scientific">Nitrosomonas oligotropha</name>
    <dbReference type="NCBI Taxonomy" id="42354"/>
    <lineage>
        <taxon>Bacteria</taxon>
        <taxon>Pseudomonadati</taxon>
        <taxon>Pseudomonadota</taxon>
        <taxon>Betaproteobacteria</taxon>
        <taxon>Nitrosomonadales</taxon>
        <taxon>Nitrosomonadaceae</taxon>
        <taxon>Nitrosomonas</taxon>
    </lineage>
</organism>
<proteinExistence type="predicted"/>
<dbReference type="OrthoDB" id="9182077at2"/>
<dbReference type="Proteomes" id="UP000198814">
    <property type="component" value="Unassembled WGS sequence"/>
</dbReference>
<evidence type="ECO:0000313" key="2">
    <source>
        <dbReference type="Proteomes" id="UP000198814"/>
    </source>
</evidence>
<accession>A0A1H8QIP5</accession>
<gene>
    <name evidence="1" type="ORF">SAMN05216333_1123</name>
</gene>
<dbReference type="EMBL" id="FODO01000012">
    <property type="protein sequence ID" value="SEO53908.1"/>
    <property type="molecule type" value="Genomic_DNA"/>
</dbReference>
<evidence type="ECO:0000313" key="1">
    <source>
        <dbReference type="EMBL" id="SEO53908.1"/>
    </source>
</evidence>
<keyword evidence="2" id="KW-1185">Reference proteome</keyword>
<dbReference type="RefSeq" id="WP_090322586.1">
    <property type="nucleotide sequence ID" value="NZ_FNOE01000047.1"/>
</dbReference>
<sequence>MNTEPRTKISILREHMAAERWQKAIIIAAKFPRLGEHKETILRAHGAYTNPHFYAQIGKDIEALKEAGRTALLEKYSF</sequence>
<reference evidence="2" key="1">
    <citation type="submission" date="2016-10" db="EMBL/GenBank/DDBJ databases">
        <authorList>
            <person name="Varghese N."/>
            <person name="Submissions S."/>
        </authorList>
    </citation>
    <scope>NUCLEOTIDE SEQUENCE [LARGE SCALE GENOMIC DNA]</scope>
    <source>
        <strain evidence="2">Nm76</strain>
    </source>
</reference>